<proteinExistence type="inferred from homology"/>
<dbReference type="OrthoDB" id="6121517at2"/>
<dbReference type="GO" id="GO:0005886">
    <property type="term" value="C:plasma membrane"/>
    <property type="evidence" value="ECO:0007669"/>
    <property type="project" value="UniProtKB-SubCell"/>
</dbReference>
<dbReference type="PANTHER" id="PTHR38779:SF2">
    <property type="entry name" value="TYPE II SECRETION SYSTEM PROTEIN I-RELATED"/>
    <property type="match status" value="1"/>
</dbReference>
<dbReference type="InterPro" id="IPR010052">
    <property type="entry name" value="T2SS_protein-GspI"/>
</dbReference>
<comment type="subunit">
    <text evidence="9">Type II secretion is composed of four main components: the outer membrane complex, the inner membrane complex, the cytoplasmic secretion ATPase and the periplasm-spanning pseudopilus.</text>
</comment>
<dbReference type="Pfam" id="PF02501">
    <property type="entry name" value="T2SSI"/>
    <property type="match status" value="1"/>
</dbReference>
<comment type="function">
    <text evidence="9">Component of the type II secretion system required for the energy-dependent secretion of extracellular factors such as proteases and toxins from the periplasm.</text>
</comment>
<protein>
    <recommendedName>
        <fullName evidence="9">Type II secretion system protein I</fullName>
        <shortName evidence="9">T2SS minor pseudopilin I</shortName>
    </recommendedName>
</protein>
<evidence type="ECO:0000256" key="7">
    <source>
        <dbReference type="ARBA" id="ARBA00022989"/>
    </source>
</evidence>
<reference evidence="11 12" key="1">
    <citation type="submission" date="2017-10" db="EMBL/GenBank/DDBJ databases">
        <title>Nyctiphanis sp. nov., isolated from the stomach of the euphausiid Nyctiphanes simplex (Hansen, 1911) in the Gulf of California.</title>
        <authorList>
            <person name="Gomez-Gil B."/>
            <person name="Aguilar-Mendez M."/>
            <person name="Lopez-Cortes A."/>
            <person name="Gomez-Gutierrez J."/>
            <person name="Roque A."/>
            <person name="Lang E."/>
            <person name="Gonzalez-Castillo A."/>
        </authorList>
    </citation>
    <scope>NUCLEOTIDE SEQUENCE [LARGE SCALE GENOMIC DNA]</scope>
    <source>
        <strain evidence="11 12">CAIM 600</strain>
    </source>
</reference>
<keyword evidence="12" id="KW-1185">Reference proteome</keyword>
<feature type="transmembrane region" description="Helical" evidence="9">
    <location>
        <begin position="6"/>
        <end position="26"/>
    </location>
</feature>
<comment type="caution">
    <text evidence="11">The sequence shown here is derived from an EMBL/GenBank/DDBJ whole genome shotgun (WGS) entry which is preliminary data.</text>
</comment>
<dbReference type="SUPFAM" id="SSF54523">
    <property type="entry name" value="Pili subunits"/>
    <property type="match status" value="1"/>
</dbReference>
<dbReference type="PROSITE" id="PS00409">
    <property type="entry name" value="PROKAR_NTER_METHYL"/>
    <property type="match status" value="1"/>
</dbReference>
<dbReference type="InterPro" id="IPR045584">
    <property type="entry name" value="Pilin-like"/>
</dbReference>
<keyword evidence="4 9" id="KW-0488">Methylation</keyword>
<evidence type="ECO:0000256" key="4">
    <source>
        <dbReference type="ARBA" id="ARBA00022481"/>
    </source>
</evidence>
<dbReference type="NCBIfam" id="TIGR02532">
    <property type="entry name" value="IV_pilin_GFxxxE"/>
    <property type="match status" value="1"/>
</dbReference>
<name>A0A4Q0YNW4_9GAMM</name>
<evidence type="ECO:0000256" key="5">
    <source>
        <dbReference type="ARBA" id="ARBA00022519"/>
    </source>
</evidence>
<keyword evidence="3" id="KW-1003">Cell membrane</keyword>
<evidence type="ECO:0000256" key="6">
    <source>
        <dbReference type="ARBA" id="ARBA00022692"/>
    </source>
</evidence>
<dbReference type="InterPro" id="IPR012902">
    <property type="entry name" value="N_methyl_site"/>
</dbReference>
<evidence type="ECO:0000313" key="12">
    <source>
        <dbReference type="Proteomes" id="UP000290287"/>
    </source>
</evidence>
<keyword evidence="6 9" id="KW-0812">Transmembrane</keyword>
<evidence type="ECO:0000259" key="10">
    <source>
        <dbReference type="Pfam" id="PF02501"/>
    </source>
</evidence>
<comment type="similarity">
    <text evidence="2 9">Belongs to the GSP I family.</text>
</comment>
<evidence type="ECO:0000256" key="8">
    <source>
        <dbReference type="ARBA" id="ARBA00023136"/>
    </source>
</evidence>
<keyword evidence="7 9" id="KW-1133">Transmembrane helix</keyword>
<comment type="PTM">
    <text evidence="9">Cleaved by prepilin peptidase.</text>
</comment>
<dbReference type="GO" id="GO:0015627">
    <property type="term" value="C:type II protein secretion system complex"/>
    <property type="evidence" value="ECO:0007669"/>
    <property type="project" value="UniProtKB-UniRule"/>
</dbReference>
<evidence type="ECO:0000313" key="11">
    <source>
        <dbReference type="EMBL" id="RXJ72662.1"/>
    </source>
</evidence>
<sequence>MKTKGFTLIEVLVAMAIFALAGVAVLKSATEQINSLGYLEEKALASMVADNQLTLMMLQKSPPRTEKKGKTEMAGRTWYWTIKPTATAANQLRAIDLFVSTSESRNNSIVSVRTYVPAR</sequence>
<dbReference type="NCBIfam" id="TIGR01707">
    <property type="entry name" value="gspI"/>
    <property type="match status" value="1"/>
</dbReference>
<dbReference type="InterPro" id="IPR003413">
    <property type="entry name" value="T2SS_GspI_C"/>
</dbReference>
<dbReference type="AlphaFoldDB" id="A0A4Q0YNW4"/>
<comment type="subcellular location">
    <subcellularLocation>
        <location evidence="1 9">Cell inner membrane</location>
        <topology evidence="1 9">Single-pass membrane protein</topology>
    </subcellularLocation>
</comment>
<dbReference type="GO" id="GO:0015628">
    <property type="term" value="P:protein secretion by the type II secretion system"/>
    <property type="evidence" value="ECO:0007669"/>
    <property type="project" value="UniProtKB-UniRule"/>
</dbReference>
<organism evidence="11 12">
    <name type="scientific">Veronia nyctiphanis</name>
    <dbReference type="NCBI Taxonomy" id="1278244"/>
    <lineage>
        <taxon>Bacteria</taxon>
        <taxon>Pseudomonadati</taxon>
        <taxon>Pseudomonadota</taxon>
        <taxon>Gammaproteobacteria</taxon>
        <taxon>Vibrionales</taxon>
        <taxon>Vibrionaceae</taxon>
        <taxon>Veronia</taxon>
    </lineage>
</organism>
<keyword evidence="5 9" id="KW-0997">Cell inner membrane</keyword>
<evidence type="ECO:0000256" key="9">
    <source>
        <dbReference type="RuleBase" id="RU368030"/>
    </source>
</evidence>
<evidence type="ECO:0000256" key="1">
    <source>
        <dbReference type="ARBA" id="ARBA00004377"/>
    </source>
</evidence>
<dbReference type="Proteomes" id="UP000290287">
    <property type="component" value="Unassembled WGS sequence"/>
</dbReference>
<dbReference type="Pfam" id="PF07963">
    <property type="entry name" value="N_methyl"/>
    <property type="match status" value="1"/>
</dbReference>
<evidence type="ECO:0000256" key="2">
    <source>
        <dbReference type="ARBA" id="ARBA00008358"/>
    </source>
</evidence>
<dbReference type="EMBL" id="PEIB01000017">
    <property type="protein sequence ID" value="RXJ72662.1"/>
    <property type="molecule type" value="Genomic_DNA"/>
</dbReference>
<dbReference type="PANTHER" id="PTHR38779">
    <property type="entry name" value="TYPE II SECRETION SYSTEM PROTEIN I-RELATED"/>
    <property type="match status" value="1"/>
</dbReference>
<evidence type="ECO:0000256" key="3">
    <source>
        <dbReference type="ARBA" id="ARBA00022475"/>
    </source>
</evidence>
<keyword evidence="8 9" id="KW-0472">Membrane</keyword>
<dbReference type="RefSeq" id="WP_129122886.1">
    <property type="nucleotide sequence ID" value="NZ_PEIB01000017.1"/>
</dbReference>
<feature type="domain" description="Type II secretion system protein GspI C-terminal" evidence="10">
    <location>
        <begin position="39"/>
        <end position="116"/>
    </location>
</feature>
<accession>A0A4Q0YNW4</accession>
<gene>
    <name evidence="11" type="primary">gspI</name>
    <name evidence="11" type="ORF">CS022_14595</name>
</gene>
<dbReference type="Gene3D" id="3.30.1300.30">
    <property type="entry name" value="GSPII I/J protein-like"/>
    <property type="match status" value="1"/>
</dbReference>